<keyword evidence="1" id="KW-0732">Signal</keyword>
<proteinExistence type="predicted"/>
<reference evidence="4" key="1">
    <citation type="journal article" date="2019" name="Int. J. Syst. Evol. Microbiol.">
        <title>The Global Catalogue of Microorganisms (GCM) 10K type strain sequencing project: providing services to taxonomists for standard genome sequencing and annotation.</title>
        <authorList>
            <consortium name="The Broad Institute Genomics Platform"/>
            <consortium name="The Broad Institute Genome Sequencing Center for Infectious Disease"/>
            <person name="Wu L."/>
            <person name="Ma J."/>
        </authorList>
    </citation>
    <scope>NUCLEOTIDE SEQUENCE [LARGE SCALE GENOMIC DNA]</scope>
    <source>
        <strain evidence="4">CCM 7855</strain>
    </source>
</reference>
<dbReference type="Proteomes" id="UP000632454">
    <property type="component" value="Unassembled WGS sequence"/>
</dbReference>
<dbReference type="RefSeq" id="WP_188487995.1">
    <property type="nucleotide sequence ID" value="NZ_BMCS01000001.1"/>
</dbReference>
<sequence length="138" mass="14296">MRSLITRSVATTIAAACVLGGVTGTAVAQAAPARPDLTVTLPVLGPRAQGNQIPFSITIRNRGNATATDIAVVVTSIPPTGSDGFTVDSIRPGETRRIATRSMIGRILIGQVTVSAKEKQRDANPANNTISGFRFLVG</sequence>
<evidence type="ECO:0000259" key="2">
    <source>
        <dbReference type="Pfam" id="PF07705"/>
    </source>
</evidence>
<dbReference type="InterPro" id="IPR011635">
    <property type="entry name" value="CARDB"/>
</dbReference>
<organism evidence="3 4">
    <name type="scientific">Williamsia phyllosphaerae</name>
    <dbReference type="NCBI Taxonomy" id="885042"/>
    <lineage>
        <taxon>Bacteria</taxon>
        <taxon>Bacillati</taxon>
        <taxon>Actinomycetota</taxon>
        <taxon>Actinomycetes</taxon>
        <taxon>Mycobacteriales</taxon>
        <taxon>Nocardiaceae</taxon>
        <taxon>Williamsia</taxon>
    </lineage>
</organism>
<evidence type="ECO:0000313" key="3">
    <source>
        <dbReference type="EMBL" id="GGF18363.1"/>
    </source>
</evidence>
<comment type="caution">
    <text evidence="3">The sequence shown here is derived from an EMBL/GenBank/DDBJ whole genome shotgun (WGS) entry which is preliminary data.</text>
</comment>
<dbReference type="InterPro" id="IPR013783">
    <property type="entry name" value="Ig-like_fold"/>
</dbReference>
<protein>
    <recommendedName>
        <fullName evidence="2">CARDB domain-containing protein</fullName>
    </recommendedName>
</protein>
<feature type="chain" id="PRO_5045830139" description="CARDB domain-containing protein" evidence="1">
    <location>
        <begin position="31"/>
        <end position="138"/>
    </location>
</feature>
<gene>
    <name evidence="3" type="ORF">GCM10007298_12990</name>
</gene>
<feature type="signal peptide" evidence="1">
    <location>
        <begin position="1"/>
        <end position="30"/>
    </location>
</feature>
<accession>A0ABQ1UJX5</accession>
<dbReference type="EMBL" id="BMCS01000001">
    <property type="protein sequence ID" value="GGF18363.1"/>
    <property type="molecule type" value="Genomic_DNA"/>
</dbReference>
<name>A0ABQ1UJX5_9NOCA</name>
<evidence type="ECO:0000313" key="4">
    <source>
        <dbReference type="Proteomes" id="UP000632454"/>
    </source>
</evidence>
<keyword evidence="4" id="KW-1185">Reference proteome</keyword>
<dbReference type="Pfam" id="PF07705">
    <property type="entry name" value="CARDB"/>
    <property type="match status" value="1"/>
</dbReference>
<feature type="domain" description="CARDB" evidence="2">
    <location>
        <begin position="34"/>
        <end position="116"/>
    </location>
</feature>
<evidence type="ECO:0000256" key="1">
    <source>
        <dbReference type="SAM" id="SignalP"/>
    </source>
</evidence>
<dbReference type="Gene3D" id="2.60.40.10">
    <property type="entry name" value="Immunoglobulins"/>
    <property type="match status" value="1"/>
</dbReference>